<evidence type="ECO:0000259" key="3">
    <source>
        <dbReference type="PROSITE" id="PS50846"/>
    </source>
</evidence>
<dbReference type="InterPro" id="IPR017969">
    <property type="entry name" value="Heavy-metal-associated_CS"/>
</dbReference>
<reference evidence="4" key="1">
    <citation type="submission" date="2022-07" db="EMBL/GenBank/DDBJ databases">
        <title>Phylogenomic reconstructions and comparative analyses of Kickxellomycotina fungi.</title>
        <authorList>
            <person name="Reynolds N.K."/>
            <person name="Stajich J.E."/>
            <person name="Barry K."/>
            <person name="Grigoriev I.V."/>
            <person name="Crous P."/>
            <person name="Smith M.E."/>
        </authorList>
    </citation>
    <scope>NUCLEOTIDE SEQUENCE</scope>
    <source>
        <strain evidence="4">NRRL 1566</strain>
    </source>
</reference>
<dbReference type="EMBL" id="JANBUW010000454">
    <property type="protein sequence ID" value="KAJ2846788.1"/>
    <property type="molecule type" value="Genomic_DNA"/>
</dbReference>
<dbReference type="Pfam" id="PF00403">
    <property type="entry name" value="HMA"/>
    <property type="match status" value="2"/>
</dbReference>
<accession>A0A9W8LXU5</accession>
<dbReference type="InterPro" id="IPR036163">
    <property type="entry name" value="HMA_dom_sf"/>
</dbReference>
<evidence type="ECO:0000256" key="1">
    <source>
        <dbReference type="ARBA" id="ARBA00022723"/>
    </source>
</evidence>
<feature type="non-terminal residue" evidence="4">
    <location>
        <position position="139"/>
    </location>
</feature>
<name>A0A9W8LXU5_9FUNG</name>
<dbReference type="Gene3D" id="3.30.70.100">
    <property type="match status" value="2"/>
</dbReference>
<dbReference type="PROSITE" id="PS01047">
    <property type="entry name" value="HMA_1"/>
    <property type="match status" value="2"/>
</dbReference>
<evidence type="ECO:0000313" key="4">
    <source>
        <dbReference type="EMBL" id="KAJ2846788.1"/>
    </source>
</evidence>
<dbReference type="GO" id="GO:0005507">
    <property type="term" value="F:copper ion binding"/>
    <property type="evidence" value="ECO:0007669"/>
    <property type="project" value="InterPro"/>
</dbReference>
<organism evidence="4 5">
    <name type="scientific">Coemansia brasiliensis</name>
    <dbReference type="NCBI Taxonomy" id="2650707"/>
    <lineage>
        <taxon>Eukaryota</taxon>
        <taxon>Fungi</taxon>
        <taxon>Fungi incertae sedis</taxon>
        <taxon>Zoopagomycota</taxon>
        <taxon>Kickxellomycotina</taxon>
        <taxon>Kickxellomycetes</taxon>
        <taxon>Kickxellales</taxon>
        <taxon>Kickxellaceae</taxon>
        <taxon>Coemansia</taxon>
    </lineage>
</organism>
<comment type="caution">
    <text evidence="4">The sequence shown here is derived from an EMBL/GenBank/DDBJ whole genome shotgun (WGS) entry which is preliminary data.</text>
</comment>
<dbReference type="PANTHER" id="PTHR46594">
    <property type="entry name" value="P-TYPE CATION-TRANSPORTING ATPASE"/>
    <property type="match status" value="1"/>
</dbReference>
<sequence length="139" mass="14968">MSIRQRWKVDGMTCQSCVRSIENVLQDTTGVEAVKVSLADNQATVTFAPNTVAEETITEAIKDCGFDATADTTSLRHIARLGVYGMTCQSCVRSIEGVLTGMPGIESVQVSLEKEQAEVEWDPAQIDIGVIVEAIDNCG</sequence>
<dbReference type="InterPro" id="IPR006122">
    <property type="entry name" value="HMA_Cu_ion-bd"/>
</dbReference>
<keyword evidence="2" id="KW-0186">Copper</keyword>
<evidence type="ECO:0000313" key="5">
    <source>
        <dbReference type="Proteomes" id="UP001139887"/>
    </source>
</evidence>
<keyword evidence="5" id="KW-1185">Reference proteome</keyword>
<dbReference type="PROSITE" id="PS50846">
    <property type="entry name" value="HMA_2"/>
    <property type="match status" value="2"/>
</dbReference>
<dbReference type="FunFam" id="3.30.70.100:FF:000001">
    <property type="entry name" value="ATPase copper transporting beta"/>
    <property type="match status" value="2"/>
</dbReference>
<keyword evidence="1" id="KW-0479">Metal-binding</keyword>
<protein>
    <submittedName>
        <fullName evidence="4">ATPase Cu transporting protein 7B</fullName>
    </submittedName>
</protein>
<gene>
    <name evidence="4" type="primary">ATP7B</name>
    <name evidence="4" type="ORF">IWW36_004180</name>
</gene>
<dbReference type="NCBIfam" id="TIGR00003">
    <property type="entry name" value="copper ion binding protein"/>
    <property type="match status" value="2"/>
</dbReference>
<dbReference type="Proteomes" id="UP001139887">
    <property type="component" value="Unassembled WGS sequence"/>
</dbReference>
<dbReference type="PANTHER" id="PTHR46594:SF4">
    <property type="entry name" value="P-TYPE CATION-TRANSPORTING ATPASE"/>
    <property type="match status" value="1"/>
</dbReference>
<dbReference type="SUPFAM" id="SSF55008">
    <property type="entry name" value="HMA, heavy metal-associated domain"/>
    <property type="match status" value="2"/>
</dbReference>
<feature type="domain" description="HMA" evidence="3">
    <location>
        <begin position="3"/>
        <end position="69"/>
    </location>
</feature>
<dbReference type="AlphaFoldDB" id="A0A9W8LXU5"/>
<dbReference type="OrthoDB" id="5566832at2759"/>
<dbReference type="PRINTS" id="PR00942">
    <property type="entry name" value="CUATPASEI"/>
</dbReference>
<dbReference type="InterPro" id="IPR006121">
    <property type="entry name" value="HMA_dom"/>
</dbReference>
<proteinExistence type="predicted"/>
<feature type="domain" description="HMA" evidence="3">
    <location>
        <begin position="77"/>
        <end position="139"/>
    </location>
</feature>
<evidence type="ECO:0000256" key="2">
    <source>
        <dbReference type="ARBA" id="ARBA00023008"/>
    </source>
</evidence>
<dbReference type="CDD" id="cd00371">
    <property type="entry name" value="HMA"/>
    <property type="match status" value="2"/>
</dbReference>